<protein>
    <recommendedName>
        <fullName evidence="3">Autophagy-related protein 29</fullName>
    </recommendedName>
</protein>
<evidence type="ECO:0000256" key="1">
    <source>
        <dbReference type="ARBA" id="ARBA00004329"/>
    </source>
</evidence>
<evidence type="ECO:0000256" key="5">
    <source>
        <dbReference type="ARBA" id="ARBA00022927"/>
    </source>
</evidence>
<gene>
    <name evidence="9" type="ORF">BGT96224_A21397</name>
</gene>
<dbReference type="PANTHER" id="PTHR40012">
    <property type="entry name" value="AUTOPHAGY-RELATED PROTEIN 29"/>
    <property type="match status" value="1"/>
</dbReference>
<dbReference type="FunFam" id="1.10.10.2570:FF:000001">
    <property type="entry name" value="Autophagy-related protein 29"/>
    <property type="match status" value="1"/>
</dbReference>
<evidence type="ECO:0000256" key="4">
    <source>
        <dbReference type="ARBA" id="ARBA00022448"/>
    </source>
</evidence>
<dbReference type="Gene3D" id="1.10.10.2570">
    <property type="match status" value="1"/>
</dbReference>
<proteinExistence type="inferred from homology"/>
<dbReference type="InterPro" id="IPR039113">
    <property type="entry name" value="ATG29"/>
</dbReference>
<dbReference type="AlphaFoldDB" id="A0A656KG27"/>
<dbReference type="Pfam" id="PF18388">
    <property type="entry name" value="ATG29_N"/>
    <property type="match status" value="1"/>
</dbReference>
<keyword evidence="4" id="KW-0813">Transport</keyword>
<dbReference type="GO" id="GO:0000045">
    <property type="term" value="P:autophagosome assembly"/>
    <property type="evidence" value="ECO:0007669"/>
    <property type="project" value="InterPro"/>
</dbReference>
<sequence>MSVHNSSFTVFIRLPFPRKDFVDPPPVDWDAVKDKQLWKIISNASKVSAIDCRPLAAEFRVPLPFLLQQVAWLYERQMQQVQAQMRKARLSTGTAIAPVHLGSKSDDRRVAVETDQNLLTGPYQRKDTIVSNGTVENQKYGNWPSTSQPLTFNTTTTYQNAEPATPSIGTTIVQKLQSRSRVIEIPLLKTYAPEKDSSDSLSDSDLHLPTSSRHRKLSYASNSIGRKLADEDDDDLAFLPYTPPINEVQGETKCVATSHIRNDSDQVPSSITRAVEQPPSSKITALSPKNRGPLYNQATKKYGSGISSKWTSEADIATSGAKGKSVEKNDSTPSIGSSFSDLDGIFPFQVSFKSLIVSDSSVTQSALEEALASNMQAGAMASRMSTISQALRSKYL</sequence>
<dbReference type="Proteomes" id="UP000053110">
    <property type="component" value="Unassembled WGS sequence"/>
</dbReference>
<evidence type="ECO:0000256" key="6">
    <source>
        <dbReference type="ARBA" id="ARBA00023006"/>
    </source>
</evidence>
<dbReference type="PANTHER" id="PTHR40012:SF1">
    <property type="entry name" value="AUTOPHAGY-RELATED PROTEIN 29"/>
    <property type="match status" value="1"/>
</dbReference>
<organism evidence="9 10">
    <name type="scientific">Blumeria graminis f. sp. tritici 96224</name>
    <dbReference type="NCBI Taxonomy" id="1268274"/>
    <lineage>
        <taxon>Eukaryota</taxon>
        <taxon>Fungi</taxon>
        <taxon>Dikarya</taxon>
        <taxon>Ascomycota</taxon>
        <taxon>Pezizomycotina</taxon>
        <taxon>Leotiomycetes</taxon>
        <taxon>Erysiphales</taxon>
        <taxon>Erysiphaceae</taxon>
        <taxon>Blumeria</taxon>
    </lineage>
</organism>
<dbReference type="InterPro" id="IPR040666">
    <property type="entry name" value="Atg29_N"/>
</dbReference>
<comment type="function">
    <text evidence="7">Plays a role in autophagy. Functions at the preautophagosomal structure (PAS) in order to form normal autophagosomes under starvation conditions. Also plays a role in mitophagy and regulation of filamentous growth.</text>
</comment>
<evidence type="ECO:0000256" key="2">
    <source>
        <dbReference type="ARBA" id="ARBA00010082"/>
    </source>
</evidence>
<comment type="subcellular location">
    <subcellularLocation>
        <location evidence="1">Preautophagosomal structure</location>
    </subcellularLocation>
</comment>
<evidence type="ECO:0000256" key="3">
    <source>
        <dbReference type="ARBA" id="ARBA00013784"/>
    </source>
</evidence>
<feature type="domain" description="Atg29 N-terminal" evidence="8">
    <location>
        <begin position="8"/>
        <end position="61"/>
    </location>
</feature>
<evidence type="ECO:0000256" key="7">
    <source>
        <dbReference type="ARBA" id="ARBA00060351"/>
    </source>
</evidence>
<evidence type="ECO:0000259" key="8">
    <source>
        <dbReference type="Pfam" id="PF18388"/>
    </source>
</evidence>
<dbReference type="GO" id="GO:0015031">
    <property type="term" value="P:protein transport"/>
    <property type="evidence" value="ECO:0007669"/>
    <property type="project" value="UniProtKB-KW"/>
</dbReference>
<dbReference type="OrthoDB" id="10259236at2759"/>
<keyword evidence="5" id="KW-0653">Protein transport</keyword>
<evidence type="ECO:0000313" key="9">
    <source>
        <dbReference type="EMBL" id="EPQ62951.1"/>
    </source>
</evidence>
<dbReference type="GO" id="GO:0000407">
    <property type="term" value="C:phagophore assembly site"/>
    <property type="evidence" value="ECO:0007669"/>
    <property type="project" value="UniProtKB-SubCell"/>
</dbReference>
<keyword evidence="6" id="KW-0072">Autophagy</keyword>
<reference evidence="10" key="1">
    <citation type="journal article" date="2013" name="Nat. Genet.">
        <title>The wheat powdery mildew genome shows the unique evolution of an obligate biotroph.</title>
        <authorList>
            <person name="Wicker T."/>
            <person name="Oberhaensli S."/>
            <person name="Parlange F."/>
            <person name="Buchmann J.P."/>
            <person name="Shatalina M."/>
            <person name="Roffler S."/>
            <person name="Ben-David R."/>
            <person name="Dolezel J."/>
            <person name="Simkova H."/>
            <person name="Schulze-Lefert P."/>
            <person name="Spanu P.D."/>
            <person name="Bruggmann R."/>
            <person name="Amselem J."/>
            <person name="Quesneville H."/>
            <person name="Ver Loren van Themaat E."/>
            <person name="Paape T."/>
            <person name="Shimizu K.K."/>
            <person name="Keller B."/>
        </authorList>
    </citation>
    <scope>NUCLEOTIDE SEQUENCE [LARGE SCALE GENOMIC DNA]</scope>
    <source>
        <strain evidence="10">96224</strain>
    </source>
</reference>
<dbReference type="EMBL" id="KE375140">
    <property type="protein sequence ID" value="EPQ62951.1"/>
    <property type="molecule type" value="Genomic_DNA"/>
</dbReference>
<evidence type="ECO:0000313" key="10">
    <source>
        <dbReference type="Proteomes" id="UP000053110"/>
    </source>
</evidence>
<name>A0A656KG27_BLUGR</name>
<comment type="similarity">
    <text evidence="2">Belongs to the ATG29 family.</text>
</comment>
<dbReference type="InterPro" id="IPR039362">
    <property type="entry name" value="ATG29_sf"/>
</dbReference>
<accession>A0A656KG27</accession>